<evidence type="ECO:0000313" key="2">
    <source>
        <dbReference type="EMBL" id="GAU34280.1"/>
    </source>
</evidence>
<reference evidence="3" key="1">
    <citation type="journal article" date="2017" name="Front. Plant Sci.">
        <title>Climate Clever Clovers: New Paradigm to Reduce the Environmental Footprint of Ruminants by Breeding Low Methanogenic Forages Utilizing Haplotype Variation.</title>
        <authorList>
            <person name="Kaur P."/>
            <person name="Appels R."/>
            <person name="Bayer P.E."/>
            <person name="Keeble-Gagnere G."/>
            <person name="Wang J."/>
            <person name="Hirakawa H."/>
            <person name="Shirasawa K."/>
            <person name="Vercoe P."/>
            <person name="Stefanova K."/>
            <person name="Durmic Z."/>
            <person name="Nichols P."/>
            <person name="Revell C."/>
            <person name="Isobe S.N."/>
            <person name="Edwards D."/>
            <person name="Erskine W."/>
        </authorList>
    </citation>
    <scope>NUCLEOTIDE SEQUENCE [LARGE SCALE GENOMIC DNA]</scope>
    <source>
        <strain evidence="3">cv. Daliak</strain>
    </source>
</reference>
<feature type="region of interest" description="Disordered" evidence="1">
    <location>
        <begin position="1"/>
        <end position="36"/>
    </location>
</feature>
<name>A0A2Z6ND64_TRISU</name>
<evidence type="ECO:0000313" key="3">
    <source>
        <dbReference type="Proteomes" id="UP000242715"/>
    </source>
</evidence>
<sequence length="71" mass="8045">MEEIERDVKASTPLQKSYEKNKEKKDGVVKTKRGTHNNLNAKKTKKTIVGFRSGFLPSFELRLLVPLGCLV</sequence>
<protein>
    <submittedName>
        <fullName evidence="2">Uncharacterized protein</fullName>
    </submittedName>
</protein>
<gene>
    <name evidence="2" type="ORF">TSUD_321260</name>
</gene>
<feature type="compositionally biased region" description="Basic and acidic residues" evidence="1">
    <location>
        <begin position="17"/>
        <end position="29"/>
    </location>
</feature>
<accession>A0A2Z6ND64</accession>
<keyword evidence="3" id="KW-1185">Reference proteome</keyword>
<dbReference type="Proteomes" id="UP000242715">
    <property type="component" value="Unassembled WGS sequence"/>
</dbReference>
<evidence type="ECO:0000256" key="1">
    <source>
        <dbReference type="SAM" id="MobiDB-lite"/>
    </source>
</evidence>
<proteinExistence type="predicted"/>
<dbReference type="EMBL" id="DF973551">
    <property type="protein sequence ID" value="GAU34280.1"/>
    <property type="molecule type" value="Genomic_DNA"/>
</dbReference>
<organism evidence="2 3">
    <name type="scientific">Trifolium subterraneum</name>
    <name type="common">Subterranean clover</name>
    <dbReference type="NCBI Taxonomy" id="3900"/>
    <lineage>
        <taxon>Eukaryota</taxon>
        <taxon>Viridiplantae</taxon>
        <taxon>Streptophyta</taxon>
        <taxon>Embryophyta</taxon>
        <taxon>Tracheophyta</taxon>
        <taxon>Spermatophyta</taxon>
        <taxon>Magnoliopsida</taxon>
        <taxon>eudicotyledons</taxon>
        <taxon>Gunneridae</taxon>
        <taxon>Pentapetalae</taxon>
        <taxon>rosids</taxon>
        <taxon>fabids</taxon>
        <taxon>Fabales</taxon>
        <taxon>Fabaceae</taxon>
        <taxon>Papilionoideae</taxon>
        <taxon>50 kb inversion clade</taxon>
        <taxon>NPAAA clade</taxon>
        <taxon>Hologalegina</taxon>
        <taxon>IRL clade</taxon>
        <taxon>Trifolieae</taxon>
        <taxon>Trifolium</taxon>
    </lineage>
</organism>
<dbReference type="AlphaFoldDB" id="A0A2Z6ND64"/>